<dbReference type="EMBL" id="WUUL01000007">
    <property type="protein sequence ID" value="MXQ54374.1"/>
    <property type="molecule type" value="Genomic_DNA"/>
</dbReference>
<feature type="active site" description="Charge relay system; for autoendoproteolytic cleavage activity" evidence="12">
    <location>
        <position position="246"/>
    </location>
</feature>
<dbReference type="UniPathway" id="UPA00558">
    <property type="reaction ID" value="UER00616"/>
</dbReference>
<evidence type="ECO:0000256" key="4">
    <source>
        <dbReference type="ARBA" id="ARBA00022793"/>
    </source>
</evidence>
<comment type="similarity">
    <text evidence="12">Belongs to the phosphatidylserine decarboxylase family. PSD-B subfamily. Prokaryotic type I sub-subfamily.</text>
</comment>
<dbReference type="PANTHER" id="PTHR10067">
    <property type="entry name" value="PHOSPHATIDYLSERINE DECARBOXYLASE"/>
    <property type="match status" value="1"/>
</dbReference>
<evidence type="ECO:0000256" key="11">
    <source>
        <dbReference type="ARBA" id="ARBA00023317"/>
    </source>
</evidence>
<dbReference type="Proteomes" id="UP000430692">
    <property type="component" value="Unassembled WGS sequence"/>
</dbReference>
<keyword evidence="5 12" id="KW-0443">Lipid metabolism</keyword>
<protein>
    <recommendedName>
        <fullName evidence="12">Phosphatidylserine decarboxylase proenzyme</fullName>
        <ecNumber evidence="12">4.1.1.65</ecNumber>
    </recommendedName>
    <component>
        <recommendedName>
            <fullName evidence="12">Phosphatidylserine decarboxylase alpha chain</fullName>
        </recommendedName>
    </component>
    <component>
        <recommendedName>
            <fullName evidence="12">Phosphatidylserine decarboxylase beta chain</fullName>
        </recommendedName>
    </component>
</protein>
<sequence>MKDPVLRFFWKITPKNVLSRLVGNIAKKPFSRHFIPFYIKKFQIDLNPVKKQVGQFDNLLDFFVRELHDEARPIDPNPNLVVSPVDGVITQIGKIDEGTLIQAKGISYHVNDLLANIDDAKFFLNGQFATIYLSPRDYHRIHSPIAGQISSLSYIPGNLYPVNESGVRLFPGLFVQNERVISYIEGNAGTVALVKVGATNVGSIKVSFDDQISTNTGGRHQQNKKVYVESIQMKKGEELGRFEFGSTVILLFEENAISWLPSIQECTSLKMGQPIAEVNP</sequence>
<dbReference type="EC" id="4.1.1.65" evidence="12"/>
<comment type="function">
    <text evidence="12">Catalyzes the formation of phosphatidylethanolamine (PtdEtn) from phosphatidylserine (PtdSer).</text>
</comment>
<dbReference type="GO" id="GO:0006646">
    <property type="term" value="P:phosphatidylethanolamine biosynthetic process"/>
    <property type="evidence" value="ECO:0007669"/>
    <property type="project" value="UniProtKB-UniRule"/>
</dbReference>
<organism evidence="13 14">
    <name type="scientific">Shimazuella alba</name>
    <dbReference type="NCBI Taxonomy" id="2690964"/>
    <lineage>
        <taxon>Bacteria</taxon>
        <taxon>Bacillati</taxon>
        <taxon>Bacillota</taxon>
        <taxon>Bacilli</taxon>
        <taxon>Bacillales</taxon>
        <taxon>Thermoactinomycetaceae</taxon>
        <taxon>Shimazuella</taxon>
    </lineage>
</organism>
<evidence type="ECO:0000256" key="7">
    <source>
        <dbReference type="ARBA" id="ARBA00023145"/>
    </source>
</evidence>
<dbReference type="InterPro" id="IPR003817">
    <property type="entry name" value="PS_Dcarbxylase"/>
</dbReference>
<dbReference type="HAMAP" id="MF_00662">
    <property type="entry name" value="PS_decarb_PSD_B_type1"/>
    <property type="match status" value="1"/>
</dbReference>
<dbReference type="GO" id="GO:0004609">
    <property type="term" value="F:phosphatidylserine decarboxylase activity"/>
    <property type="evidence" value="ECO:0007669"/>
    <property type="project" value="UniProtKB-UniRule"/>
</dbReference>
<dbReference type="InterPro" id="IPR033178">
    <property type="entry name" value="PSD_type1_pro"/>
</dbReference>
<name>A0A6I4W101_9BACL</name>
<comment type="catalytic activity">
    <reaction evidence="12">
        <text>a 1,2-diacyl-sn-glycero-3-phospho-L-serine + H(+) = a 1,2-diacyl-sn-glycero-3-phosphoethanolamine + CO2</text>
        <dbReference type="Rhea" id="RHEA:20828"/>
        <dbReference type="ChEBI" id="CHEBI:15378"/>
        <dbReference type="ChEBI" id="CHEBI:16526"/>
        <dbReference type="ChEBI" id="CHEBI:57262"/>
        <dbReference type="ChEBI" id="CHEBI:64612"/>
        <dbReference type="EC" id="4.1.1.65"/>
    </reaction>
</comment>
<evidence type="ECO:0000256" key="12">
    <source>
        <dbReference type="HAMAP-Rule" id="MF_00662"/>
    </source>
</evidence>
<evidence type="ECO:0000256" key="10">
    <source>
        <dbReference type="ARBA" id="ARBA00023264"/>
    </source>
</evidence>
<feature type="modified residue" description="Pyruvic acid (Ser); by autocatalysis" evidence="12">
    <location>
        <position position="246"/>
    </location>
</feature>
<evidence type="ECO:0000256" key="6">
    <source>
        <dbReference type="ARBA" id="ARBA00023136"/>
    </source>
</evidence>
<keyword evidence="4 12" id="KW-0210">Decarboxylase</keyword>
<keyword evidence="7 12" id="KW-0865">Zymogen</keyword>
<evidence type="ECO:0000256" key="8">
    <source>
        <dbReference type="ARBA" id="ARBA00023209"/>
    </source>
</evidence>
<feature type="site" description="Cleavage (non-hydrolytic); by autocatalysis" evidence="12">
    <location>
        <begin position="245"/>
        <end position="246"/>
    </location>
</feature>
<evidence type="ECO:0000256" key="3">
    <source>
        <dbReference type="ARBA" id="ARBA00022516"/>
    </source>
</evidence>
<proteinExistence type="inferred from homology"/>
<keyword evidence="2 12" id="KW-1003">Cell membrane</keyword>
<comment type="subcellular location">
    <subcellularLocation>
        <location evidence="12">Cell membrane</location>
        <topology evidence="12">Peripheral membrane protein</topology>
    </subcellularLocation>
</comment>
<feature type="chain" id="PRO_5026394465" description="Phosphatidylserine decarboxylase beta chain" evidence="12">
    <location>
        <begin position="1"/>
        <end position="245"/>
    </location>
</feature>
<accession>A0A6I4W101</accession>
<feature type="chain" id="PRO_5026394466" description="Phosphatidylserine decarboxylase alpha chain" evidence="12">
    <location>
        <begin position="246"/>
        <end position="280"/>
    </location>
</feature>
<keyword evidence="9 12" id="KW-0456">Lyase</keyword>
<feature type="active site" description="Schiff-base intermediate with substrate; via pyruvic acid; for decarboxylase activity" evidence="12">
    <location>
        <position position="246"/>
    </location>
</feature>
<dbReference type="RefSeq" id="WP_160801732.1">
    <property type="nucleotide sequence ID" value="NZ_WUUL01000007.1"/>
</dbReference>
<comment type="PTM">
    <text evidence="12">Is synthesized initially as an inactive proenzyme. Formation of the active enzyme involves a self-maturation process in which the active site pyruvoyl group is generated from an internal serine residue via an autocatalytic post-translational modification. Two non-identical subunits are generated from the proenzyme in this reaction, and the pyruvate is formed at the N-terminus of the alpha chain, which is derived from the carboxyl end of the proenzyme. The autoendoproteolytic cleavage occurs by a canonical serine protease mechanism, in which the side chain hydroxyl group of the serine supplies its oxygen atom to form the C-terminus of the beta chain, while the remainder of the serine residue undergoes an oxidative deamination to produce ammonia and the pyruvoyl prosthetic group on the alpha chain. During this reaction, the Ser that is part of the protease active site of the proenzyme becomes the pyruvoyl prosthetic group, which constitutes an essential element of the active site of the mature decarboxylase.</text>
</comment>
<evidence type="ECO:0000313" key="13">
    <source>
        <dbReference type="EMBL" id="MXQ54374.1"/>
    </source>
</evidence>
<comment type="subunit">
    <text evidence="12">Heterodimer of a large membrane-associated beta subunit and a small pyruvoyl-containing alpha subunit.</text>
</comment>
<dbReference type="GO" id="GO:0005886">
    <property type="term" value="C:plasma membrane"/>
    <property type="evidence" value="ECO:0007669"/>
    <property type="project" value="UniProtKB-SubCell"/>
</dbReference>
<evidence type="ECO:0000256" key="9">
    <source>
        <dbReference type="ARBA" id="ARBA00023239"/>
    </source>
</evidence>
<keyword evidence="6 12" id="KW-0472">Membrane</keyword>
<evidence type="ECO:0000256" key="2">
    <source>
        <dbReference type="ARBA" id="ARBA00022475"/>
    </source>
</evidence>
<dbReference type="NCBIfam" id="TIGR00163">
    <property type="entry name" value="PS_decarb"/>
    <property type="match status" value="1"/>
</dbReference>
<keyword evidence="3 12" id="KW-0444">Lipid biosynthesis</keyword>
<keyword evidence="8 12" id="KW-0594">Phospholipid biosynthesis</keyword>
<comment type="caution">
    <text evidence="13">The sequence shown here is derived from an EMBL/GenBank/DDBJ whole genome shotgun (WGS) entry which is preliminary data.</text>
</comment>
<feature type="active site" description="Charge relay system; for autoendoproteolytic cleavage activity" evidence="12">
    <location>
        <position position="86"/>
    </location>
</feature>
<dbReference type="InterPro" id="IPR033177">
    <property type="entry name" value="PSD-B"/>
</dbReference>
<gene>
    <name evidence="12 13" type="primary">psd</name>
    <name evidence="13" type="ORF">GSM42_11755</name>
</gene>
<dbReference type="AlphaFoldDB" id="A0A6I4W101"/>
<keyword evidence="11 12" id="KW-0670">Pyruvate</keyword>
<evidence type="ECO:0000256" key="1">
    <source>
        <dbReference type="ARBA" id="ARBA00005189"/>
    </source>
</evidence>
<comment type="pathway">
    <text evidence="1">Lipid metabolism.</text>
</comment>
<reference evidence="13 14" key="1">
    <citation type="submission" date="2019-12" db="EMBL/GenBank/DDBJ databases">
        <title>Whole-genome analyses of novel actinobacteria.</title>
        <authorList>
            <person name="Sahin N."/>
            <person name="Saygin H."/>
        </authorList>
    </citation>
    <scope>NUCLEOTIDE SEQUENCE [LARGE SCALE GENOMIC DNA]</scope>
    <source>
        <strain evidence="13 14">KC615</strain>
    </source>
</reference>
<keyword evidence="14" id="KW-1185">Reference proteome</keyword>
<dbReference type="Pfam" id="PF02666">
    <property type="entry name" value="PS_Dcarbxylase"/>
    <property type="match status" value="1"/>
</dbReference>
<comment type="cofactor">
    <cofactor evidence="12">
        <name>pyruvate</name>
        <dbReference type="ChEBI" id="CHEBI:15361"/>
    </cofactor>
    <text evidence="12">Binds 1 pyruvoyl group covalently per subunit.</text>
</comment>
<keyword evidence="10 12" id="KW-1208">Phospholipid metabolism</keyword>
<comment type="pathway">
    <text evidence="12">Phospholipid metabolism; phosphatidylethanolamine biosynthesis; phosphatidylethanolamine from CDP-diacylglycerol: step 2/2.</text>
</comment>
<feature type="active site" description="Charge relay system; for autoendoproteolytic cleavage activity" evidence="12">
    <location>
        <position position="142"/>
    </location>
</feature>
<evidence type="ECO:0000313" key="14">
    <source>
        <dbReference type="Proteomes" id="UP000430692"/>
    </source>
</evidence>
<evidence type="ECO:0000256" key="5">
    <source>
        <dbReference type="ARBA" id="ARBA00023098"/>
    </source>
</evidence>
<dbReference type="PANTHER" id="PTHR10067:SF6">
    <property type="entry name" value="PHOSPHATIDYLSERINE DECARBOXYLASE PROENZYME, MITOCHONDRIAL"/>
    <property type="match status" value="1"/>
</dbReference>